<evidence type="ECO:0000256" key="1">
    <source>
        <dbReference type="SAM" id="MobiDB-lite"/>
    </source>
</evidence>
<evidence type="ECO:0000313" key="2">
    <source>
        <dbReference type="EMBL" id="KAE9398055.1"/>
    </source>
</evidence>
<keyword evidence="3" id="KW-1185">Reference proteome</keyword>
<feature type="region of interest" description="Disordered" evidence="1">
    <location>
        <begin position="92"/>
        <end position="112"/>
    </location>
</feature>
<protein>
    <submittedName>
        <fullName evidence="2">Uncharacterized protein</fullName>
    </submittedName>
</protein>
<dbReference type="EMBL" id="ML769488">
    <property type="protein sequence ID" value="KAE9398055.1"/>
    <property type="molecule type" value="Genomic_DNA"/>
</dbReference>
<feature type="compositionally biased region" description="Basic and acidic residues" evidence="1">
    <location>
        <begin position="93"/>
        <end position="106"/>
    </location>
</feature>
<dbReference type="Proteomes" id="UP000799118">
    <property type="component" value="Unassembled WGS sequence"/>
</dbReference>
<name>A0A6A4HMK3_9AGAR</name>
<reference evidence="2" key="1">
    <citation type="journal article" date="2019" name="Environ. Microbiol.">
        <title>Fungal ecological strategies reflected in gene transcription - a case study of two litter decomposers.</title>
        <authorList>
            <person name="Barbi F."/>
            <person name="Kohler A."/>
            <person name="Barry K."/>
            <person name="Baskaran P."/>
            <person name="Daum C."/>
            <person name="Fauchery L."/>
            <person name="Ihrmark K."/>
            <person name="Kuo A."/>
            <person name="LaButti K."/>
            <person name="Lipzen A."/>
            <person name="Morin E."/>
            <person name="Grigoriev I.V."/>
            <person name="Henrissat B."/>
            <person name="Lindahl B."/>
            <person name="Martin F."/>
        </authorList>
    </citation>
    <scope>NUCLEOTIDE SEQUENCE</scope>
    <source>
        <strain evidence="2">JB14</strain>
    </source>
</reference>
<gene>
    <name evidence="2" type="ORF">BT96DRAFT_976631</name>
</gene>
<evidence type="ECO:0000313" key="3">
    <source>
        <dbReference type="Proteomes" id="UP000799118"/>
    </source>
</evidence>
<proteinExistence type="predicted"/>
<dbReference type="AlphaFoldDB" id="A0A6A4HMK3"/>
<sequence length="186" mass="20744">MEPNELRSNVNDSAPAATMNSIIGLAVAPESSVALPPRLRLGIEFLDRRASKGGRSSGDTVFSLRDYSGKTNHLGLQLFEVENCCRKLVGRNSHPERTRNTMDSERGSSPSAEKILGCRNTRTWSRKIRTLFISKGCRHLHKHPTRLCIGKLQQLSNARARGGWQNAERFVTFTVFGTPKIVKAFH</sequence>
<accession>A0A6A4HMK3</accession>
<organism evidence="2 3">
    <name type="scientific">Gymnopus androsaceus JB14</name>
    <dbReference type="NCBI Taxonomy" id="1447944"/>
    <lineage>
        <taxon>Eukaryota</taxon>
        <taxon>Fungi</taxon>
        <taxon>Dikarya</taxon>
        <taxon>Basidiomycota</taxon>
        <taxon>Agaricomycotina</taxon>
        <taxon>Agaricomycetes</taxon>
        <taxon>Agaricomycetidae</taxon>
        <taxon>Agaricales</taxon>
        <taxon>Marasmiineae</taxon>
        <taxon>Omphalotaceae</taxon>
        <taxon>Gymnopus</taxon>
    </lineage>
</organism>